<feature type="compositionally biased region" description="Basic and acidic residues" evidence="1">
    <location>
        <begin position="94"/>
        <end position="105"/>
    </location>
</feature>
<proteinExistence type="predicted"/>
<reference evidence="2 3" key="1">
    <citation type="submission" date="2023-03" db="EMBL/GenBank/DDBJ databases">
        <title>Draft assemblies of triclosan tolerant bacteria isolated from returned activated sludge.</title>
        <authorList>
            <person name="Van Hamelsveld S."/>
        </authorList>
    </citation>
    <scope>NUCLEOTIDE SEQUENCE [LARGE SCALE GENOMIC DNA]</scope>
    <source>
        <strain evidence="2 3">GW210010_S58</strain>
    </source>
</reference>
<comment type="caution">
    <text evidence="2">The sequence shown here is derived from an EMBL/GenBank/DDBJ whole genome shotgun (WGS) entry which is preliminary data.</text>
</comment>
<evidence type="ECO:0000313" key="2">
    <source>
        <dbReference type="EMBL" id="MDF3837644.1"/>
    </source>
</evidence>
<feature type="region of interest" description="Disordered" evidence="1">
    <location>
        <begin position="87"/>
        <end position="113"/>
    </location>
</feature>
<accession>A0ABT6AYD6</accession>
<keyword evidence="3" id="KW-1185">Reference proteome</keyword>
<evidence type="ECO:0000313" key="3">
    <source>
        <dbReference type="Proteomes" id="UP001216674"/>
    </source>
</evidence>
<organism evidence="2 3">
    <name type="scientific">Cupriavidus basilensis</name>
    <dbReference type="NCBI Taxonomy" id="68895"/>
    <lineage>
        <taxon>Bacteria</taxon>
        <taxon>Pseudomonadati</taxon>
        <taxon>Pseudomonadota</taxon>
        <taxon>Betaproteobacteria</taxon>
        <taxon>Burkholderiales</taxon>
        <taxon>Burkholderiaceae</taxon>
        <taxon>Cupriavidus</taxon>
    </lineage>
</organism>
<dbReference type="EMBL" id="JARJLM010000529">
    <property type="protein sequence ID" value="MDF3837644.1"/>
    <property type="molecule type" value="Genomic_DNA"/>
</dbReference>
<protein>
    <recommendedName>
        <fullName evidence="4">DUF2235 domain-containing protein</fullName>
    </recommendedName>
</protein>
<gene>
    <name evidence="2" type="ORF">P3W85_32585</name>
</gene>
<evidence type="ECO:0000256" key="1">
    <source>
        <dbReference type="SAM" id="MobiDB-lite"/>
    </source>
</evidence>
<dbReference type="RefSeq" id="WP_276267792.1">
    <property type="nucleotide sequence ID" value="NZ_JARJLM010000529.1"/>
</dbReference>
<evidence type="ECO:0008006" key="4">
    <source>
        <dbReference type="Google" id="ProtNLM"/>
    </source>
</evidence>
<name>A0ABT6AYD6_9BURK</name>
<dbReference type="Proteomes" id="UP001216674">
    <property type="component" value="Unassembled WGS sequence"/>
</dbReference>
<sequence length="113" mass="12997">MTISRLPDNMGDNPWALTANERKGITCTESPDDAMSCQRTLYLGFFFDGTRNNRKYDTEHESHSNVARLYDVFDEARQGLMSELANSHGGWALPRDRRREADPHRPRVAPHIH</sequence>